<comment type="similarity">
    <text evidence="1">Belongs to the glycosyltransferase 2 family.</text>
</comment>
<keyword evidence="3" id="KW-0808">Transferase</keyword>
<dbReference type="InterPro" id="IPR001173">
    <property type="entry name" value="Glyco_trans_2-like"/>
</dbReference>
<dbReference type="InterPro" id="IPR029044">
    <property type="entry name" value="Nucleotide-diphossugar_trans"/>
</dbReference>
<evidence type="ECO:0000256" key="2">
    <source>
        <dbReference type="ARBA" id="ARBA00022676"/>
    </source>
</evidence>
<dbReference type="PANTHER" id="PTHR43685">
    <property type="entry name" value="GLYCOSYLTRANSFERASE"/>
    <property type="match status" value="1"/>
</dbReference>
<reference evidence="6" key="1">
    <citation type="journal article" date="2019" name="Int. J. Syst. Evol. Microbiol.">
        <title>The Global Catalogue of Microorganisms (GCM) 10K type strain sequencing project: providing services to taxonomists for standard genome sequencing and annotation.</title>
        <authorList>
            <consortium name="The Broad Institute Genomics Platform"/>
            <consortium name="The Broad Institute Genome Sequencing Center for Infectious Disease"/>
            <person name="Wu L."/>
            <person name="Ma J."/>
        </authorList>
    </citation>
    <scope>NUCLEOTIDE SEQUENCE [LARGE SCALE GENOMIC DNA]</scope>
    <source>
        <strain evidence="6">CGMCC 1.15461</strain>
    </source>
</reference>
<dbReference type="RefSeq" id="WP_188620843.1">
    <property type="nucleotide sequence ID" value="NZ_BMJE01000004.1"/>
</dbReference>
<evidence type="ECO:0000313" key="6">
    <source>
        <dbReference type="Proteomes" id="UP000615760"/>
    </source>
</evidence>
<name>A0ABQ1JV70_9FLAO</name>
<feature type="domain" description="Glycosyltransferase 2-like" evidence="4">
    <location>
        <begin position="6"/>
        <end position="171"/>
    </location>
</feature>
<protein>
    <recommendedName>
        <fullName evidence="4">Glycosyltransferase 2-like domain-containing protein</fullName>
    </recommendedName>
</protein>
<dbReference type="SUPFAM" id="SSF53448">
    <property type="entry name" value="Nucleotide-diphospho-sugar transferases"/>
    <property type="match status" value="1"/>
</dbReference>
<evidence type="ECO:0000256" key="1">
    <source>
        <dbReference type="ARBA" id="ARBA00006739"/>
    </source>
</evidence>
<keyword evidence="2" id="KW-0328">Glycosyltransferase</keyword>
<comment type="caution">
    <text evidence="5">The sequence shown here is derived from an EMBL/GenBank/DDBJ whole genome shotgun (WGS) entry which is preliminary data.</text>
</comment>
<gene>
    <name evidence="5" type="ORF">GCM10007424_16940</name>
</gene>
<dbReference type="Gene3D" id="3.90.550.10">
    <property type="entry name" value="Spore Coat Polysaccharide Biosynthesis Protein SpsA, Chain A"/>
    <property type="match status" value="1"/>
</dbReference>
<evidence type="ECO:0000259" key="4">
    <source>
        <dbReference type="Pfam" id="PF00535"/>
    </source>
</evidence>
<organism evidence="5 6">
    <name type="scientific">Flavobacterium suaedae</name>
    <dbReference type="NCBI Taxonomy" id="1767027"/>
    <lineage>
        <taxon>Bacteria</taxon>
        <taxon>Pseudomonadati</taxon>
        <taxon>Bacteroidota</taxon>
        <taxon>Flavobacteriia</taxon>
        <taxon>Flavobacteriales</taxon>
        <taxon>Flavobacteriaceae</taxon>
        <taxon>Flavobacterium</taxon>
    </lineage>
</organism>
<dbReference type="InterPro" id="IPR050834">
    <property type="entry name" value="Glycosyltransf_2"/>
</dbReference>
<dbReference type="EMBL" id="BMJE01000004">
    <property type="protein sequence ID" value="GGB77489.1"/>
    <property type="molecule type" value="Genomic_DNA"/>
</dbReference>
<proteinExistence type="inferred from homology"/>
<evidence type="ECO:0000313" key="5">
    <source>
        <dbReference type="EMBL" id="GGB77489.1"/>
    </source>
</evidence>
<dbReference type="Pfam" id="PF00535">
    <property type="entry name" value="Glycos_transf_2"/>
    <property type="match status" value="1"/>
</dbReference>
<dbReference type="Proteomes" id="UP000615760">
    <property type="component" value="Unassembled WGS sequence"/>
</dbReference>
<dbReference type="PANTHER" id="PTHR43685:SF5">
    <property type="entry name" value="GLYCOSYLTRANSFERASE EPSE-RELATED"/>
    <property type="match status" value="1"/>
</dbReference>
<accession>A0ABQ1JV70</accession>
<sequence length="266" mass="30781">MNTIIVLIPHYNSPEGLIKSLESINKTENVDVVIVDDGSIEKKFNESDVKGAFKANGDIHFIYLPKNLGIEHALNKGLEFINTQEQYKYVARLDCGDICIGNRFAIQEKYMKEHPDVKLLGSNVIAVDMKGKKLFNNVLPANDKDLKKKMYLNCLFIHPTVMFSKEVIDEIGFYPLKYPSAEDYGYFIAITRKYKVANLQQFLVQYEVNPNGISMQKRKQQVASRIKVIWDNFYFGFYPIYGLLRSFVLYFMPNKLLLYVKSKVKK</sequence>
<keyword evidence="6" id="KW-1185">Reference proteome</keyword>
<evidence type="ECO:0000256" key="3">
    <source>
        <dbReference type="ARBA" id="ARBA00022679"/>
    </source>
</evidence>